<evidence type="ECO:0000313" key="10">
    <source>
        <dbReference type="Proteomes" id="UP001324380"/>
    </source>
</evidence>
<organism evidence="9 10">
    <name type="scientific">Mucilaginibacter sabulilitoris</name>
    <dbReference type="NCBI Taxonomy" id="1173583"/>
    <lineage>
        <taxon>Bacteria</taxon>
        <taxon>Pseudomonadati</taxon>
        <taxon>Bacteroidota</taxon>
        <taxon>Sphingobacteriia</taxon>
        <taxon>Sphingobacteriales</taxon>
        <taxon>Sphingobacteriaceae</taxon>
        <taxon>Mucilaginibacter</taxon>
    </lineage>
</organism>
<name>A0ABZ0TJB7_9SPHI</name>
<keyword evidence="10" id="KW-1185">Reference proteome</keyword>
<evidence type="ECO:0000256" key="5">
    <source>
        <dbReference type="ARBA" id="ARBA00023237"/>
    </source>
</evidence>
<dbReference type="SUPFAM" id="SSF48452">
    <property type="entry name" value="TPR-like"/>
    <property type="match status" value="1"/>
</dbReference>
<dbReference type="Gene3D" id="1.25.40.390">
    <property type="match status" value="1"/>
</dbReference>
<dbReference type="CDD" id="cd08977">
    <property type="entry name" value="SusD"/>
    <property type="match status" value="1"/>
</dbReference>
<keyword evidence="4" id="KW-0472">Membrane</keyword>
<keyword evidence="5" id="KW-0998">Cell outer membrane</keyword>
<evidence type="ECO:0000256" key="3">
    <source>
        <dbReference type="ARBA" id="ARBA00022729"/>
    </source>
</evidence>
<evidence type="ECO:0000256" key="6">
    <source>
        <dbReference type="SAM" id="SignalP"/>
    </source>
</evidence>
<evidence type="ECO:0000256" key="2">
    <source>
        <dbReference type="ARBA" id="ARBA00006275"/>
    </source>
</evidence>
<comment type="similarity">
    <text evidence="2">Belongs to the SusD family.</text>
</comment>
<dbReference type="InterPro" id="IPR033985">
    <property type="entry name" value="SusD-like_N"/>
</dbReference>
<gene>
    <name evidence="9" type="ORF">SNE25_27835</name>
</gene>
<proteinExistence type="inferred from homology"/>
<feature type="signal peptide" evidence="6">
    <location>
        <begin position="1"/>
        <end position="22"/>
    </location>
</feature>
<evidence type="ECO:0000256" key="4">
    <source>
        <dbReference type="ARBA" id="ARBA00023136"/>
    </source>
</evidence>
<feature type="domain" description="RagB/SusD" evidence="7">
    <location>
        <begin position="305"/>
        <end position="581"/>
    </location>
</feature>
<dbReference type="PROSITE" id="PS51257">
    <property type="entry name" value="PROKAR_LIPOPROTEIN"/>
    <property type="match status" value="1"/>
</dbReference>
<sequence>MNLTKKYILLLLVLSLAGTACKKDFLDKKPLTEISADVFWKDQNLAKAYVNTIYSQIGQGFTESWMSSVVDETYLTWSRGCEPITQAYITPSNLGRMNGAWYGNDYRNWGTIWANIKNCNVFFENVDKTTFTDASLKNRLLGEVTFIRALEYFDLVSRWGGMPVITKSFNLDNVDEASKMVRNTYKENVDFIVAECDKAAALLPVSYSGQDIGRATKIAALALKSRMLLYAASPLMNKSGVDPLVGYATPDAARWQKAADAAKAVIDQATANGYSLYNKYSDVKANYTQLFLDKNNSEIIFDRQNFGSMHYLDQSNGPNGYGEWGGNTPIQEFVDDFEMADGTKFDWNNPAEKKAPFANRDARLYATVLSDGDPWKGRAVEDHFNEVNEGGKVVLRGGKDTKDGPSSWNTSKTGYNVRKFLNEAYVVDSWTFTGASAQNWIWFRLAEFYLNYAEAEYNLGNEGEAKLALNKIRQRAQMPLATESGTALWDKIAHERRIELAFEEHRYFDTRRWMIAATVLNRPATGIVITKKLDGTTEYLAHTGTSATLVEDRKFKEANYWLPIPQSEIERNAALKQNPGY</sequence>
<protein>
    <submittedName>
        <fullName evidence="9">RagB/SusD family nutrient uptake outer membrane protein</fullName>
    </submittedName>
</protein>
<accession>A0ABZ0TJB7</accession>
<feature type="domain" description="SusD-like N-terminal" evidence="8">
    <location>
        <begin position="24"/>
        <end position="229"/>
    </location>
</feature>
<dbReference type="EMBL" id="CP139558">
    <property type="protein sequence ID" value="WPU93133.1"/>
    <property type="molecule type" value="Genomic_DNA"/>
</dbReference>
<evidence type="ECO:0000259" key="8">
    <source>
        <dbReference type="Pfam" id="PF14322"/>
    </source>
</evidence>
<evidence type="ECO:0000256" key="1">
    <source>
        <dbReference type="ARBA" id="ARBA00004442"/>
    </source>
</evidence>
<reference evidence="9 10" key="1">
    <citation type="submission" date="2023-11" db="EMBL/GenBank/DDBJ databases">
        <title>Analysis of the Genomes of Mucilaginibacter gossypii cycad 4 and M. sabulilitoris SNA2: microbes with the potential for plant growth promotion.</title>
        <authorList>
            <person name="Hirsch A.M."/>
            <person name="Humm E."/>
            <person name="Rubbi M."/>
            <person name="Del Vecchio G."/>
            <person name="Ha S.M."/>
            <person name="Pellegrini M."/>
            <person name="Gunsalus R.P."/>
        </authorList>
    </citation>
    <scope>NUCLEOTIDE SEQUENCE [LARGE SCALE GENOMIC DNA]</scope>
    <source>
        <strain evidence="9 10">SNA2</strain>
    </source>
</reference>
<evidence type="ECO:0000259" key="7">
    <source>
        <dbReference type="Pfam" id="PF07980"/>
    </source>
</evidence>
<dbReference type="InterPro" id="IPR011990">
    <property type="entry name" value="TPR-like_helical_dom_sf"/>
</dbReference>
<dbReference type="InterPro" id="IPR012944">
    <property type="entry name" value="SusD_RagB_dom"/>
</dbReference>
<dbReference type="RefSeq" id="WP_321562285.1">
    <property type="nucleotide sequence ID" value="NZ_CP139558.1"/>
</dbReference>
<feature type="chain" id="PRO_5045427470" evidence="6">
    <location>
        <begin position="23"/>
        <end position="581"/>
    </location>
</feature>
<dbReference type="Pfam" id="PF14322">
    <property type="entry name" value="SusD-like_3"/>
    <property type="match status" value="1"/>
</dbReference>
<keyword evidence="3 6" id="KW-0732">Signal</keyword>
<dbReference type="Pfam" id="PF07980">
    <property type="entry name" value="SusD_RagB"/>
    <property type="match status" value="1"/>
</dbReference>
<comment type="subcellular location">
    <subcellularLocation>
        <location evidence="1">Cell outer membrane</location>
    </subcellularLocation>
</comment>
<evidence type="ECO:0000313" key="9">
    <source>
        <dbReference type="EMBL" id="WPU93133.1"/>
    </source>
</evidence>
<dbReference type="Proteomes" id="UP001324380">
    <property type="component" value="Chromosome"/>
</dbReference>